<dbReference type="Proteomes" id="UP000054270">
    <property type="component" value="Unassembled WGS sequence"/>
</dbReference>
<organism evidence="1 2">
    <name type="scientific">Hypholoma sublateritium (strain FD-334 SS-4)</name>
    <dbReference type="NCBI Taxonomy" id="945553"/>
    <lineage>
        <taxon>Eukaryota</taxon>
        <taxon>Fungi</taxon>
        <taxon>Dikarya</taxon>
        <taxon>Basidiomycota</taxon>
        <taxon>Agaricomycotina</taxon>
        <taxon>Agaricomycetes</taxon>
        <taxon>Agaricomycetidae</taxon>
        <taxon>Agaricales</taxon>
        <taxon>Agaricineae</taxon>
        <taxon>Strophariaceae</taxon>
        <taxon>Hypholoma</taxon>
    </lineage>
</organism>
<keyword evidence="2" id="KW-1185">Reference proteome</keyword>
<reference evidence="2" key="1">
    <citation type="submission" date="2014-04" db="EMBL/GenBank/DDBJ databases">
        <title>Evolutionary Origins and Diversification of the Mycorrhizal Mutualists.</title>
        <authorList>
            <consortium name="DOE Joint Genome Institute"/>
            <consortium name="Mycorrhizal Genomics Consortium"/>
            <person name="Kohler A."/>
            <person name="Kuo A."/>
            <person name="Nagy L.G."/>
            <person name="Floudas D."/>
            <person name="Copeland A."/>
            <person name="Barry K.W."/>
            <person name="Cichocki N."/>
            <person name="Veneault-Fourrey C."/>
            <person name="LaButti K."/>
            <person name="Lindquist E.A."/>
            <person name="Lipzen A."/>
            <person name="Lundell T."/>
            <person name="Morin E."/>
            <person name="Murat C."/>
            <person name="Riley R."/>
            <person name="Ohm R."/>
            <person name="Sun H."/>
            <person name="Tunlid A."/>
            <person name="Henrissat B."/>
            <person name="Grigoriev I.V."/>
            <person name="Hibbett D.S."/>
            <person name="Martin F."/>
        </authorList>
    </citation>
    <scope>NUCLEOTIDE SEQUENCE [LARGE SCALE GENOMIC DNA]</scope>
    <source>
        <strain evidence="2">FD-334 SS-4</strain>
    </source>
</reference>
<accession>A0A0D2PA71</accession>
<proteinExistence type="predicted"/>
<dbReference type="EMBL" id="KN817531">
    <property type="protein sequence ID" value="KJA25511.1"/>
    <property type="molecule type" value="Genomic_DNA"/>
</dbReference>
<dbReference type="STRING" id="945553.A0A0D2PA71"/>
<gene>
    <name evidence="1" type="ORF">HYPSUDRAFT_134515</name>
</gene>
<dbReference type="OrthoDB" id="2662290at2759"/>
<feature type="non-terminal residue" evidence="1">
    <location>
        <position position="1"/>
    </location>
</feature>
<sequence length="306" mass="33919">GRGHPVWIPEPNSRLPDTYREKGTCIGDVGIITPEGGFDFLFNICLTAENPINAGNLPLGFAPISPSLDKRDIREFREFQRGQYLASSIRVKGSGTMFDTGLDFEPTSPEGAILTLPDGAFTQELNNLSLFRRFIAYHAKSWYEFVNGPRGREAKNGDLRVVVGCDKTTSWGMATFTDIASPSDLQVQFNANHQPTGSTSKTNSWICTGIADLKTGPDDSEPLQSALATKLDRPRNQCLFIRTLSVTLSKALWKSVRRRGSSPPRNLYLRRLQEPAEKIYRPVSVDLLCDHQTSTALSCRSSSDYP</sequence>
<name>A0A0D2PA71_HYPSF</name>
<dbReference type="OMA" id="AFDCHES"/>
<evidence type="ECO:0000313" key="2">
    <source>
        <dbReference type="Proteomes" id="UP000054270"/>
    </source>
</evidence>
<protein>
    <submittedName>
        <fullName evidence="1">Uncharacterized protein</fullName>
    </submittedName>
</protein>
<evidence type="ECO:0000313" key="1">
    <source>
        <dbReference type="EMBL" id="KJA25511.1"/>
    </source>
</evidence>
<dbReference type="AlphaFoldDB" id="A0A0D2PA71"/>